<keyword evidence="7 9" id="KW-1015">Disulfide bond</keyword>
<accession>A0A7K9L477</accession>
<evidence type="ECO:0000256" key="3">
    <source>
        <dbReference type="ARBA" id="ARBA00022729"/>
    </source>
</evidence>
<evidence type="ECO:0000313" key="13">
    <source>
        <dbReference type="Proteomes" id="UP000583164"/>
    </source>
</evidence>
<keyword evidence="8" id="KW-0325">Glycoprotein</keyword>
<keyword evidence="4" id="KW-0677">Repeat</keyword>
<dbReference type="AlphaFoldDB" id="A0A7K9L477"/>
<reference evidence="12 13" key="1">
    <citation type="submission" date="2019-09" db="EMBL/GenBank/DDBJ databases">
        <title>Bird 10,000 Genomes (B10K) Project - Family phase.</title>
        <authorList>
            <person name="Zhang G."/>
        </authorList>
    </citation>
    <scope>NUCLEOTIDE SEQUENCE [LARGE SCALE GENOMIC DNA]</scope>
    <source>
        <strain evidence="12">B10K-DU-001-29</strain>
        <tissue evidence="12">Muscle</tissue>
    </source>
</reference>
<dbReference type="EMBL" id="VWZS01004733">
    <property type="protein sequence ID" value="NXH57390.1"/>
    <property type="molecule type" value="Genomic_DNA"/>
</dbReference>
<feature type="domain" description="SRCR" evidence="11">
    <location>
        <begin position="1"/>
        <end position="85"/>
    </location>
</feature>
<feature type="disulfide bond" evidence="9">
    <location>
        <begin position="162"/>
        <end position="172"/>
    </location>
</feature>
<feature type="domain" description="SRCR" evidence="11">
    <location>
        <begin position="95"/>
        <end position="190"/>
    </location>
</feature>
<evidence type="ECO:0000256" key="5">
    <source>
        <dbReference type="ARBA" id="ARBA00022989"/>
    </source>
</evidence>
<evidence type="ECO:0000256" key="4">
    <source>
        <dbReference type="ARBA" id="ARBA00022737"/>
    </source>
</evidence>
<keyword evidence="5" id="KW-1133">Transmembrane helix</keyword>
<dbReference type="OrthoDB" id="536948at2759"/>
<sequence>TWGPREAQVVCRYLGCGSPLAAAPGGSPGDTAGDAPGDAPGDTPGQVWLEQVSCEGTERNLSQCRAGPWREHTCAQGGVANVTCSGSGLADLTHLRLAGGPHRCAGRVQVLHEGRWGGVCGLTWAPPAARVTCRYLGCGPALHAGQVSVGKEELTWVESLRCNGSEGNLLECQVKVWGAPYCPHATVTCAQPGEA</sequence>
<keyword evidence="6" id="KW-0472">Membrane</keyword>
<keyword evidence="13" id="KW-1185">Reference proteome</keyword>
<protein>
    <submittedName>
        <fullName evidence="12">CD5L protein</fullName>
    </submittedName>
</protein>
<dbReference type="PANTHER" id="PTHR19331:SF487">
    <property type="entry name" value="SOLUBLE SCAVENGER RECEPTOR CYSTEINE-RICH DOMAIN-CONTAINING PROTEIN SSC5D"/>
    <property type="match status" value="1"/>
</dbReference>
<keyword evidence="3" id="KW-0732">Signal</keyword>
<evidence type="ECO:0000259" key="11">
    <source>
        <dbReference type="PROSITE" id="PS50287"/>
    </source>
</evidence>
<comment type="caution">
    <text evidence="12">The sequence shown here is derived from an EMBL/GenBank/DDBJ whole genome shotgun (WGS) entry which is preliminary data.</text>
</comment>
<evidence type="ECO:0000256" key="7">
    <source>
        <dbReference type="ARBA" id="ARBA00023157"/>
    </source>
</evidence>
<evidence type="ECO:0000256" key="10">
    <source>
        <dbReference type="SAM" id="MobiDB-lite"/>
    </source>
</evidence>
<evidence type="ECO:0000256" key="9">
    <source>
        <dbReference type="PROSITE-ProRule" id="PRU00196"/>
    </source>
</evidence>
<dbReference type="SMART" id="SM00202">
    <property type="entry name" value="SR"/>
    <property type="match status" value="2"/>
</dbReference>
<feature type="non-terminal residue" evidence="12">
    <location>
        <position position="1"/>
    </location>
</feature>
<feature type="region of interest" description="Disordered" evidence="10">
    <location>
        <begin position="24"/>
        <end position="44"/>
    </location>
</feature>
<dbReference type="PROSITE" id="PS50287">
    <property type="entry name" value="SRCR_2"/>
    <property type="match status" value="2"/>
</dbReference>
<dbReference type="Gene3D" id="3.10.250.10">
    <property type="entry name" value="SRCR-like domain"/>
    <property type="match status" value="2"/>
</dbReference>
<evidence type="ECO:0000313" key="12">
    <source>
        <dbReference type="EMBL" id="NXH57390.1"/>
    </source>
</evidence>
<evidence type="ECO:0000256" key="8">
    <source>
        <dbReference type="ARBA" id="ARBA00023180"/>
    </source>
</evidence>
<evidence type="ECO:0000256" key="6">
    <source>
        <dbReference type="ARBA" id="ARBA00023136"/>
    </source>
</evidence>
<dbReference type="GO" id="GO:0016020">
    <property type="term" value="C:membrane"/>
    <property type="evidence" value="ECO:0007669"/>
    <property type="project" value="UniProtKB-SubCell"/>
</dbReference>
<dbReference type="FunFam" id="3.10.250.10:FF:000016">
    <property type="entry name" value="Scavenger receptor cysteine-rich protein type 12"/>
    <property type="match status" value="1"/>
</dbReference>
<organism evidence="12 13">
    <name type="scientific">Rhabdornis inornatus</name>
    <dbReference type="NCBI Taxonomy" id="237438"/>
    <lineage>
        <taxon>Eukaryota</taxon>
        <taxon>Metazoa</taxon>
        <taxon>Chordata</taxon>
        <taxon>Craniata</taxon>
        <taxon>Vertebrata</taxon>
        <taxon>Euteleostomi</taxon>
        <taxon>Archelosauria</taxon>
        <taxon>Archosauria</taxon>
        <taxon>Dinosauria</taxon>
        <taxon>Saurischia</taxon>
        <taxon>Theropoda</taxon>
        <taxon>Coelurosauria</taxon>
        <taxon>Aves</taxon>
        <taxon>Neognathae</taxon>
        <taxon>Neoaves</taxon>
        <taxon>Telluraves</taxon>
        <taxon>Australaves</taxon>
        <taxon>Passeriformes</taxon>
        <taxon>Rhabdornithidae</taxon>
        <taxon>Rhabdornis</taxon>
    </lineage>
</organism>
<gene>
    <name evidence="12" type="primary">Cd5l</name>
    <name evidence="12" type="ORF">RHAINO_R16066</name>
</gene>
<dbReference type="Proteomes" id="UP000583164">
    <property type="component" value="Unassembled WGS sequence"/>
</dbReference>
<dbReference type="Pfam" id="PF00530">
    <property type="entry name" value="SRCR"/>
    <property type="match status" value="2"/>
</dbReference>
<evidence type="ECO:0000256" key="2">
    <source>
        <dbReference type="ARBA" id="ARBA00022692"/>
    </source>
</evidence>
<keyword evidence="2" id="KW-0812">Transmembrane</keyword>
<dbReference type="PROSITE" id="PS00420">
    <property type="entry name" value="SRCR_1"/>
    <property type="match status" value="1"/>
</dbReference>
<dbReference type="SUPFAM" id="SSF56487">
    <property type="entry name" value="SRCR-like"/>
    <property type="match status" value="2"/>
</dbReference>
<dbReference type="PRINTS" id="PR00258">
    <property type="entry name" value="SPERACTRCPTR"/>
</dbReference>
<feature type="disulfide bond" evidence="9">
    <location>
        <begin position="54"/>
        <end position="64"/>
    </location>
</feature>
<dbReference type="PANTHER" id="PTHR19331">
    <property type="entry name" value="SCAVENGER RECEPTOR DOMAIN-CONTAINING"/>
    <property type="match status" value="1"/>
</dbReference>
<dbReference type="InterPro" id="IPR001190">
    <property type="entry name" value="SRCR"/>
</dbReference>
<name>A0A7K9L477_9PASS</name>
<feature type="non-terminal residue" evidence="12">
    <location>
        <position position="195"/>
    </location>
</feature>
<comment type="subcellular location">
    <subcellularLocation>
        <location evidence="1">Membrane</location>
        <topology evidence="1">Single-pass membrane protein</topology>
    </subcellularLocation>
</comment>
<proteinExistence type="predicted"/>
<dbReference type="InterPro" id="IPR036772">
    <property type="entry name" value="SRCR-like_dom_sf"/>
</dbReference>
<evidence type="ECO:0000256" key="1">
    <source>
        <dbReference type="ARBA" id="ARBA00004167"/>
    </source>
</evidence>
<comment type="caution">
    <text evidence="9">Lacks conserved residue(s) required for the propagation of feature annotation.</text>
</comment>